<dbReference type="RefSeq" id="WP_274272344.1">
    <property type="nucleotide sequence ID" value="NZ_CP117834.1"/>
</dbReference>
<accession>A0ABY7W7R9</accession>
<proteinExistence type="predicted"/>
<evidence type="ECO:0000313" key="1">
    <source>
        <dbReference type="EMBL" id="WDF02760.1"/>
    </source>
</evidence>
<evidence type="ECO:0008006" key="3">
    <source>
        <dbReference type="Google" id="ProtNLM"/>
    </source>
</evidence>
<protein>
    <recommendedName>
        <fullName evidence="3">SH3 domain-containing protein</fullName>
    </recommendedName>
</protein>
<evidence type="ECO:0000313" key="2">
    <source>
        <dbReference type="Proteomes" id="UP001215143"/>
    </source>
</evidence>
<reference evidence="1 2" key="1">
    <citation type="submission" date="2023-02" db="EMBL/GenBank/DDBJ databases">
        <authorList>
            <person name="Liu G."/>
        </authorList>
    </citation>
    <scope>NUCLEOTIDE SEQUENCE [LARGE SCALE GENOMIC DNA]</scope>
    <source>
        <strain evidence="1 2">DSM 23008</strain>
    </source>
</reference>
<dbReference type="EMBL" id="CP117834">
    <property type="protein sequence ID" value="WDF02760.1"/>
    <property type="molecule type" value="Genomic_DNA"/>
</dbReference>
<organism evidence="1 2">
    <name type="scientific">Shouchella hunanensis</name>
    <dbReference type="NCBI Taxonomy" id="766894"/>
    <lineage>
        <taxon>Bacteria</taxon>
        <taxon>Bacillati</taxon>
        <taxon>Bacillota</taxon>
        <taxon>Bacilli</taxon>
        <taxon>Bacillales</taxon>
        <taxon>Bacillaceae</taxon>
        <taxon>Shouchella</taxon>
    </lineage>
</organism>
<gene>
    <name evidence="1" type="ORF">PQ477_14790</name>
</gene>
<sequence length="175" mass="19235">MSICINRSGRQVPVYRAFSTTRIGTIFPNELFSYSGYDGRYSHFFFRNASGQWVSGANENVPRNFLSNAYSAGFRRSTVTLGGTLYNVFDVRRTANVYRVDGSRWGSVAAGQKIATTGSPPSGNSLTWTTRVNYVRSTSGSWVRVSSGTNTHYGFVDTGIRSGSMPSSIGIYGNW</sequence>
<name>A0ABY7W7R9_9BACI</name>
<dbReference type="Proteomes" id="UP001215143">
    <property type="component" value="Chromosome"/>
</dbReference>
<keyword evidence="2" id="KW-1185">Reference proteome</keyword>